<dbReference type="GO" id="GO:0003824">
    <property type="term" value="F:catalytic activity"/>
    <property type="evidence" value="ECO:0007669"/>
    <property type="project" value="InterPro"/>
</dbReference>
<dbReference type="InterPro" id="IPR011037">
    <property type="entry name" value="Pyrv_Knase-like_insert_dom_sf"/>
</dbReference>
<dbReference type="SUPFAM" id="SSF50800">
    <property type="entry name" value="PK beta-barrel domain-like"/>
    <property type="match status" value="1"/>
</dbReference>
<accession>A0A1G8RB83</accession>
<dbReference type="InterPro" id="IPR005302">
    <property type="entry name" value="MoCF_Sase_C"/>
</dbReference>
<name>A0A1G8RB83_9RHOB</name>
<keyword evidence="3" id="KW-1185">Reference proteome</keyword>
<dbReference type="Proteomes" id="UP000199340">
    <property type="component" value="Unassembled WGS sequence"/>
</dbReference>
<dbReference type="Pfam" id="PF03473">
    <property type="entry name" value="MOSC"/>
    <property type="match status" value="1"/>
</dbReference>
<dbReference type="STRING" id="490829.SAMN05421850_10950"/>
<dbReference type="EMBL" id="FNEB01000009">
    <property type="protein sequence ID" value="SDJ14282.1"/>
    <property type="molecule type" value="Genomic_DNA"/>
</dbReference>
<dbReference type="RefSeq" id="WP_090029622.1">
    <property type="nucleotide sequence ID" value="NZ_FNEB01000009.1"/>
</dbReference>
<dbReference type="PANTHER" id="PTHR36930:SF1">
    <property type="entry name" value="MOSC DOMAIN-CONTAINING PROTEIN"/>
    <property type="match status" value="1"/>
</dbReference>
<evidence type="ECO:0000313" key="2">
    <source>
        <dbReference type="EMBL" id="SDJ14282.1"/>
    </source>
</evidence>
<dbReference type="AlphaFoldDB" id="A0A1G8RB83"/>
<dbReference type="GO" id="GO:0030151">
    <property type="term" value="F:molybdenum ion binding"/>
    <property type="evidence" value="ECO:0007669"/>
    <property type="project" value="InterPro"/>
</dbReference>
<dbReference type="PANTHER" id="PTHR36930">
    <property type="entry name" value="METAL-SULFUR CLUSTER BIOSYNTHESIS PROTEINS YUAD-RELATED"/>
    <property type="match status" value="1"/>
</dbReference>
<proteinExistence type="predicted"/>
<dbReference type="OrthoDB" id="581532at2"/>
<feature type="domain" description="MOSC" evidence="1">
    <location>
        <begin position="102"/>
        <end position="247"/>
    </location>
</feature>
<gene>
    <name evidence="2" type="ORF">SAMN05421850_10950</name>
</gene>
<reference evidence="2 3" key="1">
    <citation type="submission" date="2016-10" db="EMBL/GenBank/DDBJ databases">
        <authorList>
            <person name="de Groot N.N."/>
        </authorList>
    </citation>
    <scope>NUCLEOTIDE SEQUENCE [LARGE SCALE GENOMIC DNA]</scope>
    <source>
        <strain evidence="2 3">DSM 28010</strain>
    </source>
</reference>
<evidence type="ECO:0000313" key="3">
    <source>
        <dbReference type="Proteomes" id="UP000199340"/>
    </source>
</evidence>
<dbReference type="GO" id="GO:0030170">
    <property type="term" value="F:pyridoxal phosphate binding"/>
    <property type="evidence" value="ECO:0007669"/>
    <property type="project" value="InterPro"/>
</dbReference>
<dbReference type="InterPro" id="IPR052716">
    <property type="entry name" value="MOSC_domain"/>
</dbReference>
<organism evidence="2 3">
    <name type="scientific">Lutimaribacter saemankumensis</name>
    <dbReference type="NCBI Taxonomy" id="490829"/>
    <lineage>
        <taxon>Bacteria</taxon>
        <taxon>Pseudomonadati</taxon>
        <taxon>Pseudomonadota</taxon>
        <taxon>Alphaproteobacteria</taxon>
        <taxon>Rhodobacterales</taxon>
        <taxon>Roseobacteraceae</taxon>
        <taxon>Lutimaribacter</taxon>
    </lineage>
</organism>
<dbReference type="InterPro" id="IPR005303">
    <property type="entry name" value="MOCOS_middle"/>
</dbReference>
<protein>
    <recommendedName>
        <fullName evidence="1">MOSC domain-containing protein</fullName>
    </recommendedName>
</protein>
<evidence type="ECO:0000259" key="1">
    <source>
        <dbReference type="PROSITE" id="PS51340"/>
    </source>
</evidence>
<dbReference type="Gene3D" id="2.40.33.20">
    <property type="entry name" value="PK beta-barrel domain-like"/>
    <property type="match status" value="1"/>
</dbReference>
<sequence>MTARVTALWRHPIKGIGTEALNAVTLTPDRPFPGDRAWAVHHAGAPMGTTGWRPCSEFLRGAGGPKLMAVTASTGPDGAITLHHPDQDDLTVDPGMMPQSLLDWIAPLWPAERPAPSRVVRAPDAGMSDAPFPSVSILNAASLRALSQRLGQDLDQRRFRGNLWLDGLAPWEEFDMVGREIAIGTARLHVEERITRCRATEANPETGQRDAATLQMLNAGWGHQDFGVYARVVSGGDVHVGATIEVM</sequence>
<dbReference type="PROSITE" id="PS51340">
    <property type="entry name" value="MOSC"/>
    <property type="match status" value="1"/>
</dbReference>
<dbReference type="Pfam" id="PF03476">
    <property type="entry name" value="MOSC_N"/>
    <property type="match status" value="1"/>
</dbReference>